<keyword evidence="5 16" id="KW-1003">Cell membrane</keyword>
<dbReference type="NCBIfam" id="NF002334">
    <property type="entry name" value="PRK01294.1-2"/>
    <property type="match status" value="1"/>
</dbReference>
<evidence type="ECO:0000256" key="6">
    <source>
        <dbReference type="ARBA" id="ARBA00022519"/>
    </source>
</evidence>
<dbReference type="InterPro" id="IPR004961">
    <property type="entry name" value="Lipase_chaperone"/>
</dbReference>
<evidence type="ECO:0000256" key="11">
    <source>
        <dbReference type="ARBA" id="ARBA00023136"/>
    </source>
</evidence>
<evidence type="ECO:0000256" key="1">
    <source>
        <dbReference type="ARBA" id="ARBA00003280"/>
    </source>
</evidence>
<protein>
    <recommendedName>
        <fullName evidence="4 16">Lipase chaperone</fullName>
    </recommendedName>
    <alternativeName>
        <fullName evidence="16">Lipase activator protein</fullName>
    </alternativeName>
    <alternativeName>
        <fullName evidence="15 16">Lipase foldase</fullName>
    </alternativeName>
    <alternativeName>
        <fullName evidence="13 16">Lipase helper protein</fullName>
    </alternativeName>
    <alternativeName>
        <fullName evidence="14 16">Lipase modulator</fullName>
    </alternativeName>
</protein>
<keyword evidence="9 16" id="KW-1133">Transmembrane helix</keyword>
<dbReference type="RefSeq" id="WP_229710522.1">
    <property type="nucleotide sequence ID" value="NZ_BMNN01000007.1"/>
</dbReference>
<keyword evidence="19" id="KW-1185">Reference proteome</keyword>
<keyword evidence="10 16" id="KW-0443">Lipid metabolism</keyword>
<evidence type="ECO:0000256" key="8">
    <source>
        <dbReference type="ARBA" id="ARBA00022963"/>
    </source>
</evidence>
<proteinExistence type="inferred from homology"/>
<reference evidence="19" key="1">
    <citation type="journal article" date="2019" name="Int. J. Syst. Evol. Microbiol.">
        <title>The Global Catalogue of Microorganisms (GCM) 10K type strain sequencing project: providing services to taxonomists for standard genome sequencing and annotation.</title>
        <authorList>
            <consortium name="The Broad Institute Genomics Platform"/>
            <consortium name="The Broad Institute Genome Sequencing Center for Infectious Disease"/>
            <person name="Wu L."/>
            <person name="Ma J."/>
        </authorList>
    </citation>
    <scope>NUCLEOTIDE SEQUENCE [LARGE SCALE GENOMIC DNA]</scope>
    <source>
        <strain evidence="19">JCM 11590</strain>
    </source>
</reference>
<comment type="caution">
    <text evidence="18">The sequence shown here is derived from an EMBL/GenBank/DDBJ whole genome shotgun (WGS) entry which is preliminary data.</text>
</comment>
<keyword evidence="8 16" id="KW-0442">Lipid degradation</keyword>
<evidence type="ECO:0000256" key="4">
    <source>
        <dbReference type="ARBA" id="ARBA00019692"/>
    </source>
</evidence>
<name>A0ABQ2CSC1_9GAMM</name>
<evidence type="ECO:0000256" key="13">
    <source>
        <dbReference type="ARBA" id="ARBA00030948"/>
    </source>
</evidence>
<evidence type="ECO:0000256" key="16">
    <source>
        <dbReference type="HAMAP-Rule" id="MF_00790"/>
    </source>
</evidence>
<sequence>MKMIIYLPLVTSALLLGWYLFGGNPSQPPSPADIPVAGRSTAATPLISPTTGPSRALPAPVEQPTSLRGTDIDGQLEVDGIGNLRITGQVRHLFDYFLSLIGEEDLAATERRIRDHLAGQLQQPALGQALALLDDYLEYQRQVAELESRFPVSENLEDLLAREQAVQQLRASLFSREAHEAFFAGEEIYNNFTLERLIIARDDFMDERQKAEAVEALRESLPEEMQQLLVPQLHQELREQTLALRDAGADEHAIRALRMNLLGPAATERLEELDAQRAEWRQRVASFERERDAIMAQPGLAATDRQAAVDALMQEQFSESERLRLR</sequence>
<evidence type="ECO:0000256" key="10">
    <source>
        <dbReference type="ARBA" id="ARBA00023098"/>
    </source>
</evidence>
<dbReference type="Pfam" id="PF03280">
    <property type="entry name" value="Lipase_chap"/>
    <property type="match status" value="1"/>
</dbReference>
<evidence type="ECO:0000256" key="12">
    <source>
        <dbReference type="ARBA" id="ARBA00023186"/>
    </source>
</evidence>
<comment type="similarity">
    <text evidence="3 16">Belongs to the lipase chaperone family.</text>
</comment>
<keyword evidence="17" id="KW-0175">Coiled coil</keyword>
<dbReference type="Proteomes" id="UP000633263">
    <property type="component" value="Unassembled WGS sequence"/>
</dbReference>
<evidence type="ECO:0000256" key="2">
    <source>
        <dbReference type="ARBA" id="ARBA00004383"/>
    </source>
</evidence>
<comment type="function">
    <text evidence="1 16">May be involved in the folding of the extracellular lipase during its passage through the periplasm.</text>
</comment>
<evidence type="ECO:0000256" key="17">
    <source>
        <dbReference type="SAM" id="Coils"/>
    </source>
</evidence>
<evidence type="ECO:0000313" key="19">
    <source>
        <dbReference type="Proteomes" id="UP000633263"/>
    </source>
</evidence>
<keyword evidence="6 16" id="KW-0997">Cell inner membrane</keyword>
<keyword evidence="7 16" id="KW-0812">Transmembrane</keyword>
<dbReference type="SUPFAM" id="SSF158855">
    <property type="entry name" value="Lipase chaperone-like"/>
    <property type="match status" value="1"/>
</dbReference>
<dbReference type="EMBL" id="BMNN01000007">
    <property type="protein sequence ID" value="GGJ08236.1"/>
    <property type="molecule type" value="Genomic_DNA"/>
</dbReference>
<evidence type="ECO:0000256" key="14">
    <source>
        <dbReference type="ARBA" id="ARBA00031542"/>
    </source>
</evidence>
<evidence type="ECO:0000256" key="3">
    <source>
        <dbReference type="ARBA" id="ARBA00010358"/>
    </source>
</evidence>
<keyword evidence="11 16" id="KW-0472">Membrane</keyword>
<evidence type="ECO:0000256" key="7">
    <source>
        <dbReference type="ARBA" id="ARBA00022692"/>
    </source>
</evidence>
<gene>
    <name evidence="16 18" type="primary">lifO</name>
    <name evidence="18" type="ORF">GCM10009083_26520</name>
</gene>
<evidence type="ECO:0000256" key="9">
    <source>
        <dbReference type="ARBA" id="ARBA00022989"/>
    </source>
</evidence>
<comment type="subcellular location">
    <subcellularLocation>
        <location evidence="2">Cell inner membrane</location>
        <topology evidence="2">Single-pass membrane protein</topology>
        <orientation evidence="2">Periplasmic side</orientation>
    </subcellularLocation>
</comment>
<dbReference type="HAMAP" id="MF_00790">
    <property type="entry name" value="Lipase_chap"/>
    <property type="match status" value="1"/>
</dbReference>
<organism evidence="18 19">
    <name type="scientific">Halopseudomonas pertucinogena</name>
    <dbReference type="NCBI Taxonomy" id="86175"/>
    <lineage>
        <taxon>Bacteria</taxon>
        <taxon>Pseudomonadati</taxon>
        <taxon>Pseudomonadota</taxon>
        <taxon>Gammaproteobacteria</taxon>
        <taxon>Pseudomonadales</taxon>
        <taxon>Pseudomonadaceae</taxon>
        <taxon>Halopseudomonas</taxon>
    </lineage>
</organism>
<accession>A0ABQ2CSC1</accession>
<evidence type="ECO:0000256" key="15">
    <source>
        <dbReference type="ARBA" id="ARBA00033028"/>
    </source>
</evidence>
<evidence type="ECO:0000256" key="5">
    <source>
        <dbReference type="ARBA" id="ARBA00022475"/>
    </source>
</evidence>
<keyword evidence="12 16" id="KW-0143">Chaperone</keyword>
<feature type="coiled-coil region" evidence="17">
    <location>
        <begin position="270"/>
        <end position="297"/>
    </location>
</feature>
<evidence type="ECO:0000313" key="18">
    <source>
        <dbReference type="EMBL" id="GGJ08236.1"/>
    </source>
</evidence>